<dbReference type="PANTHER" id="PTHR45125">
    <property type="entry name" value="F21J9.4-RELATED"/>
    <property type="match status" value="1"/>
</dbReference>
<sequence>MSQNNQASSSSTSNRGLNRTEDEDLQLSTSWLRISTDPITGSDQRLEAYWRRALQLRWNTIKIKVSAFSSSVSQIQSLNINGLSEADLMKKSQEHCEHKWQTLMDTEKERGRRLTAQQSGDSTASSSRTVGTKKAKQIVGDKRKRDELIENVRKKLFETMDQVKFMMNSSAMSIDISRVEDPRSKVYYLKKQKELLDAWEAEKKERPSGRNIRRIIAEDDEDDDEDKTGDEVEEVVEE</sequence>
<dbReference type="AlphaFoldDB" id="A0A8H7SV71"/>
<gene>
    <name evidence="2" type="ORF">INT48_004171</name>
</gene>
<protein>
    <recommendedName>
        <fullName evidence="4">No apical meristem-associated C-terminal domain-containing protein</fullName>
    </recommendedName>
</protein>
<proteinExistence type="predicted"/>
<feature type="region of interest" description="Disordered" evidence="1">
    <location>
        <begin position="202"/>
        <end position="238"/>
    </location>
</feature>
<evidence type="ECO:0000313" key="2">
    <source>
        <dbReference type="EMBL" id="KAG2234733.1"/>
    </source>
</evidence>
<dbReference type="EMBL" id="JAEPRE010000047">
    <property type="protein sequence ID" value="KAG2234733.1"/>
    <property type="molecule type" value="Genomic_DNA"/>
</dbReference>
<evidence type="ECO:0000256" key="1">
    <source>
        <dbReference type="SAM" id="MobiDB-lite"/>
    </source>
</evidence>
<evidence type="ECO:0000313" key="3">
    <source>
        <dbReference type="Proteomes" id="UP000613177"/>
    </source>
</evidence>
<feature type="compositionally biased region" description="Acidic residues" evidence="1">
    <location>
        <begin position="218"/>
        <end position="238"/>
    </location>
</feature>
<feature type="compositionally biased region" description="Polar residues" evidence="1">
    <location>
        <begin position="115"/>
        <end position="130"/>
    </location>
</feature>
<comment type="caution">
    <text evidence="2">The sequence shown here is derived from an EMBL/GenBank/DDBJ whole genome shotgun (WGS) entry which is preliminary data.</text>
</comment>
<evidence type="ECO:0008006" key="4">
    <source>
        <dbReference type="Google" id="ProtNLM"/>
    </source>
</evidence>
<keyword evidence="3" id="KW-1185">Reference proteome</keyword>
<organism evidence="2 3">
    <name type="scientific">Thamnidium elegans</name>
    <dbReference type="NCBI Taxonomy" id="101142"/>
    <lineage>
        <taxon>Eukaryota</taxon>
        <taxon>Fungi</taxon>
        <taxon>Fungi incertae sedis</taxon>
        <taxon>Mucoromycota</taxon>
        <taxon>Mucoromycotina</taxon>
        <taxon>Mucoromycetes</taxon>
        <taxon>Mucorales</taxon>
        <taxon>Mucorineae</taxon>
        <taxon>Mucoraceae</taxon>
        <taxon>Thamnidium</taxon>
    </lineage>
</organism>
<feature type="compositionally biased region" description="Low complexity" evidence="1">
    <location>
        <begin position="1"/>
        <end position="14"/>
    </location>
</feature>
<dbReference type="Proteomes" id="UP000613177">
    <property type="component" value="Unassembled WGS sequence"/>
</dbReference>
<feature type="region of interest" description="Disordered" evidence="1">
    <location>
        <begin position="1"/>
        <end position="22"/>
    </location>
</feature>
<accession>A0A8H7SV71</accession>
<feature type="region of interest" description="Disordered" evidence="1">
    <location>
        <begin position="108"/>
        <end position="137"/>
    </location>
</feature>
<reference evidence="2" key="1">
    <citation type="submission" date="2021-01" db="EMBL/GenBank/DDBJ databases">
        <title>Metabolic potential, ecology and presence of endohyphal bacteria is reflected in genomic diversity of Mucoromycotina.</title>
        <authorList>
            <person name="Muszewska A."/>
            <person name="Okrasinska A."/>
            <person name="Steczkiewicz K."/>
            <person name="Drgas O."/>
            <person name="Orlowska M."/>
            <person name="Perlinska-Lenart U."/>
            <person name="Aleksandrzak-Piekarczyk T."/>
            <person name="Szatraj K."/>
            <person name="Zielenkiewicz U."/>
            <person name="Pilsyk S."/>
            <person name="Malc E."/>
            <person name="Mieczkowski P."/>
            <person name="Kruszewska J.S."/>
            <person name="Biernat P."/>
            <person name="Pawlowska J."/>
        </authorList>
    </citation>
    <scope>NUCLEOTIDE SEQUENCE</scope>
    <source>
        <strain evidence="2">WA0000018081</strain>
    </source>
</reference>
<dbReference type="OrthoDB" id="167869at2759"/>
<name>A0A8H7SV71_9FUNG</name>